<evidence type="ECO:0000259" key="2">
    <source>
        <dbReference type="Pfam" id="PF01243"/>
    </source>
</evidence>
<dbReference type="GO" id="GO:0016627">
    <property type="term" value="F:oxidoreductase activity, acting on the CH-CH group of donors"/>
    <property type="evidence" value="ECO:0007669"/>
    <property type="project" value="TreeGrafter"/>
</dbReference>
<evidence type="ECO:0000313" key="3">
    <source>
        <dbReference type="EMBL" id="ADP82631.1"/>
    </source>
</evidence>
<evidence type="ECO:0000313" key="4">
    <source>
        <dbReference type="Proteomes" id="UP000002484"/>
    </source>
</evidence>
<dbReference type="Gene3D" id="2.30.110.10">
    <property type="entry name" value="Electron Transport, Fmn-binding Protein, Chain A"/>
    <property type="match status" value="1"/>
</dbReference>
<sequence length="132" mass="14374">MADLLVPESHRDLFTGTTIMLSTVNPDGSIQTSAVWSLLGEDGVLRTSLSKNRQKYRNLLANPTATVFALAADNPFRFIEIRATATIEDDSDKTFLTSLLATYGRTLEQFGAPGLEPRVVVTFAATRVRPSG</sequence>
<dbReference type="RefSeq" id="WP_013425749.1">
    <property type="nucleotide sequence ID" value="NC_014666.1"/>
</dbReference>
<feature type="domain" description="Pyridoxamine 5'-phosphate oxidase N-terminal" evidence="2">
    <location>
        <begin position="10"/>
        <end position="129"/>
    </location>
</feature>
<dbReference type="PANTHER" id="PTHR35176:SF6">
    <property type="entry name" value="HEME OXYGENASE HI_0854-RELATED"/>
    <property type="match status" value="1"/>
</dbReference>
<dbReference type="NCBIfam" id="TIGR03618">
    <property type="entry name" value="Rv1155_F420"/>
    <property type="match status" value="1"/>
</dbReference>
<dbReference type="InterPro" id="IPR012349">
    <property type="entry name" value="Split_barrel_FMN-bd"/>
</dbReference>
<dbReference type="SUPFAM" id="SSF50475">
    <property type="entry name" value="FMN-binding split barrel"/>
    <property type="match status" value="1"/>
</dbReference>
<gene>
    <name evidence="3" type="ordered locus">FraEuI1c_4638</name>
</gene>
<dbReference type="STRING" id="298654.FraEuI1c_4638"/>
<dbReference type="GO" id="GO:0005829">
    <property type="term" value="C:cytosol"/>
    <property type="evidence" value="ECO:0007669"/>
    <property type="project" value="TreeGrafter"/>
</dbReference>
<dbReference type="InterPro" id="IPR011576">
    <property type="entry name" value="Pyridox_Oxase_N"/>
</dbReference>
<dbReference type="PANTHER" id="PTHR35176">
    <property type="entry name" value="HEME OXYGENASE HI_0854-RELATED"/>
    <property type="match status" value="1"/>
</dbReference>
<accession>E3IY33</accession>
<reference evidence="3 4" key="1">
    <citation type="submission" date="2010-10" db="EMBL/GenBank/DDBJ databases">
        <title>Complete sequence of Frankia sp. EuI1c.</title>
        <authorList>
            <consortium name="US DOE Joint Genome Institute"/>
            <person name="Lucas S."/>
            <person name="Copeland A."/>
            <person name="Lapidus A."/>
            <person name="Cheng J.-F."/>
            <person name="Bruce D."/>
            <person name="Goodwin L."/>
            <person name="Pitluck S."/>
            <person name="Chertkov O."/>
            <person name="Detter J.C."/>
            <person name="Han C."/>
            <person name="Tapia R."/>
            <person name="Land M."/>
            <person name="Hauser L."/>
            <person name="Jeffries C."/>
            <person name="Kyrpides N."/>
            <person name="Ivanova N."/>
            <person name="Mikhailova N."/>
            <person name="Beauchemin N."/>
            <person name="Sen A."/>
            <person name="Sur S.A."/>
            <person name="Gtari M."/>
            <person name="Wall L."/>
            <person name="Tisa L."/>
            <person name="Woyke T."/>
        </authorList>
    </citation>
    <scope>NUCLEOTIDE SEQUENCE [LARGE SCALE GENOMIC DNA]</scope>
    <source>
        <strain evidence="4">DSM 45817 / CECT 9037 / EuI1c</strain>
    </source>
</reference>
<dbReference type="HOGENOM" id="CLU_123922_3_1_11"/>
<name>E3IY33_PSEI1</name>
<keyword evidence="4" id="KW-1185">Reference proteome</keyword>
<evidence type="ECO:0000256" key="1">
    <source>
        <dbReference type="ARBA" id="ARBA00023002"/>
    </source>
</evidence>
<dbReference type="AlphaFoldDB" id="E3IY33"/>
<dbReference type="InterPro" id="IPR052019">
    <property type="entry name" value="F420H2_bilvrd_red/Heme_oxyg"/>
</dbReference>
<proteinExistence type="predicted"/>
<protein>
    <submittedName>
        <fullName evidence="3">Putative F420-dependent enzyme</fullName>
    </submittedName>
</protein>
<organism evidence="3 4">
    <name type="scientific">Pseudofrankia inefficax (strain DSM 45817 / CECT 9037 / DDB 130130 / EuI1c)</name>
    <name type="common">Frankia inefficax</name>
    <dbReference type="NCBI Taxonomy" id="298654"/>
    <lineage>
        <taxon>Bacteria</taxon>
        <taxon>Bacillati</taxon>
        <taxon>Actinomycetota</taxon>
        <taxon>Actinomycetes</taxon>
        <taxon>Frankiales</taxon>
        <taxon>Frankiaceae</taxon>
        <taxon>Pseudofrankia</taxon>
    </lineage>
</organism>
<dbReference type="OrthoDB" id="162914at2"/>
<dbReference type="InParanoid" id="E3IY33"/>
<dbReference type="Pfam" id="PF01243">
    <property type="entry name" value="PNPOx_N"/>
    <property type="match status" value="1"/>
</dbReference>
<dbReference type="eggNOG" id="COG3576">
    <property type="taxonomic scope" value="Bacteria"/>
</dbReference>
<dbReference type="GO" id="GO:0070967">
    <property type="term" value="F:coenzyme F420 binding"/>
    <property type="evidence" value="ECO:0007669"/>
    <property type="project" value="TreeGrafter"/>
</dbReference>
<keyword evidence="1" id="KW-0560">Oxidoreductase</keyword>
<dbReference type="Proteomes" id="UP000002484">
    <property type="component" value="Chromosome"/>
</dbReference>
<dbReference type="KEGG" id="fri:FraEuI1c_4638"/>
<dbReference type="EMBL" id="CP002299">
    <property type="protein sequence ID" value="ADP82631.1"/>
    <property type="molecule type" value="Genomic_DNA"/>
</dbReference>
<dbReference type="InterPro" id="IPR019920">
    <property type="entry name" value="F420-binding_dom_put"/>
</dbReference>